<evidence type="ECO:0000313" key="2">
    <source>
        <dbReference type="EMBL" id="AYQ57539.1"/>
    </source>
</evidence>
<protein>
    <submittedName>
        <fullName evidence="2">Uncharacterized protein</fullName>
    </submittedName>
</protein>
<dbReference type="KEGG" id="bthg:MS2017_1866"/>
<evidence type="ECO:0000256" key="1">
    <source>
        <dbReference type="SAM" id="Phobius"/>
    </source>
</evidence>
<feature type="transmembrane region" description="Helical" evidence="1">
    <location>
        <begin position="20"/>
        <end position="40"/>
    </location>
</feature>
<sequence>MHPKSYNFLETCKFNLTLFFFGFLKTLLLITIICSGLLYAGTLYINPQTYQFGENAFPPYHFEINPVTNELYKVFDLDNDFQFKTYDLKIAEDIAGYKEDIEPILSKWGAFDINFGPSEASHSSKLSTVMSTDVNNDLEYSETSLTPMQQEVHVALYKGEVEAIAYTDNTVGVTPQIRILVANPEGLVGGQTTIVKGGGSSLLGHIVRRYQEAGVDRIELESGNSGYYMSRGWKNKVENAPQEEDFVWDLTGDSESEGACGTGSL</sequence>
<dbReference type="EMBL" id="CP024634">
    <property type="protein sequence ID" value="AYQ57539.1"/>
    <property type="molecule type" value="Genomic_DNA"/>
</dbReference>
<keyword evidence="1" id="KW-1133">Transmembrane helix</keyword>
<keyword evidence="1" id="KW-0472">Membrane</keyword>
<dbReference type="Proteomes" id="UP000278334">
    <property type="component" value="Chromosome"/>
</dbReference>
<proteinExistence type="predicted"/>
<dbReference type="AlphaFoldDB" id="A0A3G3IPC4"/>
<keyword evidence="1" id="KW-0812">Transmembrane</keyword>
<name>A0A3G3IPC4_9GAMM</name>
<accession>A0A3G3IPC4</accession>
<gene>
    <name evidence="2" type="ORF">MS2017_1866</name>
</gene>
<evidence type="ECO:0000313" key="3">
    <source>
        <dbReference type="Proteomes" id="UP000278334"/>
    </source>
</evidence>
<organism evidence="2 3">
    <name type="scientific">Bathymodiolus thermophilus thioautotrophic gill symbiont</name>
    <dbReference type="NCBI Taxonomy" id="2360"/>
    <lineage>
        <taxon>Bacteria</taxon>
        <taxon>Pseudomonadati</taxon>
        <taxon>Pseudomonadota</taxon>
        <taxon>Gammaproteobacteria</taxon>
        <taxon>sulfur-oxidizing symbionts</taxon>
    </lineage>
</organism>
<reference evidence="2 3" key="1">
    <citation type="submission" date="2017-11" db="EMBL/GenBank/DDBJ databases">
        <title>Genome sequence of the bacterial symbiont EPR9N from a vent mussel Bathymodiolus thermophilus.</title>
        <authorList>
            <person name="Won Y.-J."/>
        </authorList>
    </citation>
    <scope>NUCLEOTIDE SEQUENCE [LARGE SCALE GENOMIC DNA]</scope>
    <source>
        <strain evidence="2 3">EPR9N</strain>
    </source>
</reference>